<feature type="compositionally biased region" description="Basic residues" evidence="7">
    <location>
        <begin position="795"/>
        <end position="814"/>
    </location>
</feature>
<evidence type="ECO:0000256" key="2">
    <source>
        <dbReference type="ARBA" id="ARBA00022737"/>
    </source>
</evidence>
<feature type="compositionally biased region" description="Polar residues" evidence="7">
    <location>
        <begin position="747"/>
        <end position="768"/>
    </location>
</feature>
<dbReference type="GO" id="GO:0000395">
    <property type="term" value="P:mRNA 5'-splice site recognition"/>
    <property type="evidence" value="ECO:0007669"/>
    <property type="project" value="TreeGrafter"/>
</dbReference>
<evidence type="ECO:0000256" key="3">
    <source>
        <dbReference type="ARBA" id="ARBA00022884"/>
    </source>
</evidence>
<feature type="compositionally biased region" description="Basic residues" evidence="7">
    <location>
        <begin position="827"/>
        <end position="867"/>
    </location>
</feature>
<evidence type="ECO:0000256" key="1">
    <source>
        <dbReference type="ARBA" id="ARBA00022664"/>
    </source>
</evidence>
<dbReference type="InterPro" id="IPR040397">
    <property type="entry name" value="SWAP"/>
</dbReference>
<keyword evidence="10" id="KW-1185">Reference proteome</keyword>
<dbReference type="AlphaFoldDB" id="A0A2J7QAQ1"/>
<feature type="region of interest" description="Disordered" evidence="7">
    <location>
        <begin position="552"/>
        <end position="585"/>
    </location>
</feature>
<keyword evidence="1" id="KW-0507">mRNA processing</keyword>
<comment type="caution">
    <text evidence="9">The sequence shown here is derived from an EMBL/GenBank/DDBJ whole genome shotgun (WGS) entry which is preliminary data.</text>
</comment>
<feature type="domain" description="SURP motif" evidence="8">
    <location>
        <begin position="196"/>
        <end position="238"/>
    </location>
</feature>
<dbReference type="FunCoup" id="A0A2J7QAQ1">
    <property type="interactions" value="1977"/>
</dbReference>
<keyword evidence="4" id="KW-0805">Transcription regulation</keyword>
<evidence type="ECO:0000256" key="5">
    <source>
        <dbReference type="ARBA" id="ARBA00023163"/>
    </source>
</evidence>
<feature type="region of interest" description="Disordered" evidence="7">
    <location>
        <begin position="686"/>
        <end position="909"/>
    </location>
</feature>
<dbReference type="InterPro" id="IPR000061">
    <property type="entry name" value="Surp"/>
</dbReference>
<protein>
    <recommendedName>
        <fullName evidence="8">SURP motif domain-containing protein</fullName>
    </recommendedName>
</protein>
<sequence length="909" mass="101544">MAACRQVWLSNDSGILRKKEDEDELLVFGYSCKLFRDDEKAIFIDQGKHLIPWMGDESLKIDRYDGRGALYDLKQYEAQPGGHDANRWVGLSDAERRVEQLCDEERYRALYHNEEEEALYQEEELKRLHKALGSKSYGEVAFNYDEDQGSGKHVEKVGGEPAEEEVEGGDEPFIAPPELDIPINMTLPDSVKLNAIIEKTALFISQQGAQMEILLKMKQANNPQFQFLSFDSPLHPYYRHLLMAIKTGRYRPKTQEQDKEGDQDDGNDDHYLHPSLAPGSSRVELAPSIPSINYKPSADCAYSMLVNKIKNRQASFSVNPLQQPPVPGTSDPILPMQYQQAAPSHIIQASPVLYRHDPVSKEVTAPTSTTYQHISVRKTSHNGDSSDEDVYGKQVDSVYSGGHSSSRSVSPEMFTHPPPDMQLIIDKMASYVAKNGRDFEAIVRSKGDSRFAFLDVNHPFFQYYQHKLGVYEKLEVPAVCSSVASVGSASGRMEVDDSSQDMNLMAGAGEDSRDSSDKSSDGSRQENCKQRSKPAPVCFSIKKPKESEALLLEKRSALPVEESSDEEEGQEKDKDKAKVEEKKKVEENVIKEEKEIKVEAEVIDLTESTTIAQPVTANTTTVEENGSSSKEKKGSADKAKWAEERLKDRLAAAAREKIAAAAREKQLQLERKRRAAAFLNMIRKDHPLGTLDSPIIGPQLPDGAPVQRISDDEGEVSSVPSPTSFSDVPSPQLVGNGSQELEDRLNPKQNGDAQPQTTSLYVQIQESKQGVKRRNASSSSESGNSSDHTTNSSKGRNHIHMVDKYKRKKKKISGSHKMSQASSLSHSHFRSFRHKKHDEHMKSRKSKKKARSRSRSRSKSHHSKCHRHGNEKSSTRAQSHNNKKVRHKKGKKGSRNSERKSSSGASCCS</sequence>
<accession>A0A2J7QAQ1</accession>
<dbReference type="PROSITE" id="PS50128">
    <property type="entry name" value="SURP"/>
    <property type="match status" value="2"/>
</dbReference>
<dbReference type="OrthoDB" id="5836667at2759"/>
<dbReference type="InParanoid" id="A0A2J7QAQ1"/>
<dbReference type="InterPro" id="IPR019147">
    <property type="entry name" value="SWAP_N_domain"/>
</dbReference>
<evidence type="ECO:0000259" key="8">
    <source>
        <dbReference type="PROSITE" id="PS50128"/>
    </source>
</evidence>
<dbReference type="Proteomes" id="UP000235965">
    <property type="component" value="Unassembled WGS sequence"/>
</dbReference>
<feature type="compositionally biased region" description="Polar residues" evidence="7">
    <location>
        <begin position="614"/>
        <end position="625"/>
    </location>
</feature>
<dbReference type="Pfam" id="PF01805">
    <property type="entry name" value="Surp"/>
    <property type="match status" value="2"/>
</dbReference>
<feature type="compositionally biased region" description="Basic and acidic residues" evidence="7">
    <location>
        <begin position="149"/>
        <end position="158"/>
    </location>
</feature>
<feature type="compositionally biased region" description="Basic residues" evidence="7">
    <location>
        <begin position="881"/>
        <end position="894"/>
    </location>
</feature>
<keyword evidence="3" id="KW-0694">RNA-binding</keyword>
<dbReference type="Pfam" id="PF09750">
    <property type="entry name" value="DRY_EERY"/>
    <property type="match status" value="1"/>
</dbReference>
<feature type="region of interest" description="Disordered" evidence="7">
    <location>
        <begin position="374"/>
        <end position="414"/>
    </location>
</feature>
<dbReference type="SUPFAM" id="SSF109905">
    <property type="entry name" value="Surp module (SWAP domain)"/>
    <property type="match status" value="2"/>
</dbReference>
<evidence type="ECO:0000313" key="10">
    <source>
        <dbReference type="Proteomes" id="UP000235965"/>
    </source>
</evidence>
<feature type="compositionally biased region" description="Low complexity" evidence="7">
    <location>
        <begin position="777"/>
        <end position="786"/>
    </location>
</feature>
<feature type="compositionally biased region" description="Basic and acidic residues" evidence="7">
    <location>
        <begin position="629"/>
        <end position="640"/>
    </location>
</feature>
<dbReference type="GO" id="GO:0003723">
    <property type="term" value="F:RNA binding"/>
    <property type="evidence" value="ECO:0007669"/>
    <property type="project" value="UniProtKB-KW"/>
</dbReference>
<keyword evidence="5" id="KW-0804">Transcription</keyword>
<proteinExistence type="predicted"/>
<keyword evidence="6" id="KW-0508">mRNA splicing</keyword>
<dbReference type="Gene3D" id="1.10.10.790">
    <property type="entry name" value="Surp module"/>
    <property type="match status" value="2"/>
</dbReference>
<reference evidence="9 10" key="1">
    <citation type="submission" date="2017-12" db="EMBL/GenBank/DDBJ databases">
        <title>Hemimetabolous genomes reveal molecular basis of termite eusociality.</title>
        <authorList>
            <person name="Harrison M.C."/>
            <person name="Jongepier E."/>
            <person name="Robertson H.M."/>
            <person name="Arning N."/>
            <person name="Bitard-Feildel T."/>
            <person name="Chao H."/>
            <person name="Childers C.P."/>
            <person name="Dinh H."/>
            <person name="Doddapaneni H."/>
            <person name="Dugan S."/>
            <person name="Gowin J."/>
            <person name="Greiner C."/>
            <person name="Han Y."/>
            <person name="Hu H."/>
            <person name="Hughes D.S.T."/>
            <person name="Huylmans A.-K."/>
            <person name="Kemena C."/>
            <person name="Kremer L.P.M."/>
            <person name="Lee S.L."/>
            <person name="Lopez-Ezquerra A."/>
            <person name="Mallet L."/>
            <person name="Monroy-Kuhn J.M."/>
            <person name="Moser A."/>
            <person name="Murali S.C."/>
            <person name="Muzny D.M."/>
            <person name="Otani S."/>
            <person name="Piulachs M.-D."/>
            <person name="Poelchau M."/>
            <person name="Qu J."/>
            <person name="Schaub F."/>
            <person name="Wada-Katsumata A."/>
            <person name="Worley K.C."/>
            <person name="Xie Q."/>
            <person name="Ylla G."/>
            <person name="Poulsen M."/>
            <person name="Gibbs R.A."/>
            <person name="Schal C."/>
            <person name="Richards S."/>
            <person name="Belles X."/>
            <person name="Korb J."/>
            <person name="Bornberg-Bauer E."/>
        </authorList>
    </citation>
    <scope>NUCLEOTIDE SEQUENCE [LARGE SCALE GENOMIC DNA]</scope>
    <source>
        <tissue evidence="9">Whole body</tissue>
    </source>
</reference>
<dbReference type="STRING" id="105785.A0A2J7QAQ1"/>
<feature type="domain" description="SURP motif" evidence="8">
    <location>
        <begin position="424"/>
        <end position="464"/>
    </location>
</feature>
<dbReference type="InterPro" id="IPR035967">
    <property type="entry name" value="SWAP/Surp_sf"/>
</dbReference>
<gene>
    <name evidence="9" type="ORF">B7P43_G00642</name>
</gene>
<feature type="region of interest" description="Disordered" evidence="7">
    <location>
        <begin position="503"/>
        <end position="535"/>
    </location>
</feature>
<dbReference type="EMBL" id="NEVH01016329">
    <property type="protein sequence ID" value="PNF25639.1"/>
    <property type="molecule type" value="Genomic_DNA"/>
</dbReference>
<evidence type="ECO:0000256" key="7">
    <source>
        <dbReference type="SAM" id="MobiDB-lite"/>
    </source>
</evidence>
<feature type="region of interest" description="Disordered" evidence="7">
    <location>
        <begin position="614"/>
        <end position="640"/>
    </location>
</feature>
<keyword evidence="2" id="KW-0677">Repeat</keyword>
<evidence type="ECO:0000256" key="6">
    <source>
        <dbReference type="ARBA" id="ARBA00023187"/>
    </source>
</evidence>
<evidence type="ECO:0000313" key="9">
    <source>
        <dbReference type="EMBL" id="PNF25639.1"/>
    </source>
</evidence>
<organism evidence="9 10">
    <name type="scientific">Cryptotermes secundus</name>
    <dbReference type="NCBI Taxonomy" id="105785"/>
    <lineage>
        <taxon>Eukaryota</taxon>
        <taxon>Metazoa</taxon>
        <taxon>Ecdysozoa</taxon>
        <taxon>Arthropoda</taxon>
        <taxon>Hexapoda</taxon>
        <taxon>Insecta</taxon>
        <taxon>Pterygota</taxon>
        <taxon>Neoptera</taxon>
        <taxon>Polyneoptera</taxon>
        <taxon>Dictyoptera</taxon>
        <taxon>Blattodea</taxon>
        <taxon>Blattoidea</taxon>
        <taxon>Termitoidae</taxon>
        <taxon>Kalotermitidae</taxon>
        <taxon>Cryptotermitinae</taxon>
        <taxon>Cryptotermes</taxon>
    </lineage>
</organism>
<name>A0A2J7QAQ1_9NEOP</name>
<feature type="compositionally biased region" description="Low complexity" evidence="7">
    <location>
        <begin position="397"/>
        <end position="410"/>
    </location>
</feature>
<feature type="region of interest" description="Disordered" evidence="7">
    <location>
        <begin position="148"/>
        <end position="170"/>
    </location>
</feature>
<feature type="compositionally biased region" description="Polar residues" evidence="7">
    <location>
        <begin position="718"/>
        <end position="739"/>
    </location>
</feature>
<dbReference type="SMART" id="SM00648">
    <property type="entry name" value="SWAP"/>
    <property type="match status" value="2"/>
</dbReference>
<feature type="region of interest" description="Disordered" evidence="7">
    <location>
        <begin position="249"/>
        <end position="282"/>
    </location>
</feature>
<dbReference type="PANTHER" id="PTHR13161">
    <property type="entry name" value="SPLICING FACTOR SUPPRESSOR OF WHITE APRICOT"/>
    <property type="match status" value="1"/>
</dbReference>
<dbReference type="PANTHER" id="PTHR13161:SF15">
    <property type="entry name" value="SPLICING FACTOR, SUPPRESSOR OF WHITE-APRICOT HOMOLOG"/>
    <property type="match status" value="1"/>
</dbReference>
<feature type="compositionally biased region" description="Basic and acidic residues" evidence="7">
    <location>
        <begin position="510"/>
        <end position="529"/>
    </location>
</feature>
<feature type="compositionally biased region" description="Basic and acidic residues" evidence="7">
    <location>
        <begin position="571"/>
        <end position="585"/>
    </location>
</feature>
<dbReference type="SMART" id="SM01141">
    <property type="entry name" value="DRY_EERY"/>
    <property type="match status" value="1"/>
</dbReference>
<feature type="compositionally biased region" description="Acidic residues" evidence="7">
    <location>
        <begin position="161"/>
        <end position="170"/>
    </location>
</feature>
<feature type="compositionally biased region" description="Low complexity" evidence="7">
    <location>
        <begin position="815"/>
        <end position="826"/>
    </location>
</feature>
<evidence type="ECO:0000256" key="4">
    <source>
        <dbReference type="ARBA" id="ARBA00023015"/>
    </source>
</evidence>